<evidence type="ECO:0000313" key="3">
    <source>
        <dbReference type="EMBL" id="OSX60954.1"/>
    </source>
</evidence>
<evidence type="ECO:0000256" key="1">
    <source>
        <dbReference type="SAM" id="MobiDB-lite"/>
    </source>
</evidence>
<proteinExistence type="predicted"/>
<keyword evidence="2" id="KW-0472">Membrane</keyword>
<evidence type="ECO:0000313" key="4">
    <source>
        <dbReference type="Proteomes" id="UP000194127"/>
    </source>
</evidence>
<dbReference type="Proteomes" id="UP000194127">
    <property type="component" value="Unassembled WGS sequence"/>
</dbReference>
<feature type="region of interest" description="Disordered" evidence="1">
    <location>
        <begin position="323"/>
        <end position="345"/>
    </location>
</feature>
<gene>
    <name evidence="3" type="ORF">POSPLADRAFT_1047259</name>
</gene>
<dbReference type="STRING" id="670580.A0A1X6MX67"/>
<keyword evidence="4" id="KW-1185">Reference proteome</keyword>
<protein>
    <recommendedName>
        <fullName evidence="5">Transmembrane protein</fullName>
    </recommendedName>
</protein>
<accession>A0A1X6MX67</accession>
<keyword evidence="2" id="KW-1133">Transmembrane helix</keyword>
<dbReference type="GeneID" id="36324191"/>
<sequence>MPDWSSPTELELDASAFTKLMHCLAGVYFWEFVTTLDFDWSFVTGKRKFQWPLIFYMAGRYCLFFALIGILIALDSVKEVNCQALYTFDQLAGDAAVGLASINLSIRTMALWSQSLYIVIPLVFVILGHWSLILQGVLLKAEWIPGEGCAITHTNNTTLAATFIYSMCFDALVMVLSAIKLYNRAHRSQLVGMLFKDGLIYFMVAFVANLIATIFMVLNLNSIMSIVFNVPAAIASTIVACRAVRRLTKFKSEGPEIYTASSHSGVVGFRSMNNQPIASNVGRPKSAHTKDLSGVHVQMQTFTVGDDSIPPYAVETERKRVADLESAVSDTELGSPASDYKAEAL</sequence>
<feature type="transmembrane region" description="Helical" evidence="2">
    <location>
        <begin position="158"/>
        <end position="179"/>
    </location>
</feature>
<dbReference type="EMBL" id="KZ110599">
    <property type="protein sequence ID" value="OSX60954.1"/>
    <property type="molecule type" value="Genomic_DNA"/>
</dbReference>
<dbReference type="AlphaFoldDB" id="A0A1X6MX67"/>
<evidence type="ECO:0000256" key="2">
    <source>
        <dbReference type="SAM" id="Phobius"/>
    </source>
</evidence>
<feature type="transmembrane region" description="Helical" evidence="2">
    <location>
        <begin position="199"/>
        <end position="217"/>
    </location>
</feature>
<keyword evidence="2" id="KW-0812">Transmembrane</keyword>
<name>A0A1X6MX67_9APHY</name>
<feature type="transmembrane region" description="Helical" evidence="2">
    <location>
        <begin position="223"/>
        <end position="244"/>
    </location>
</feature>
<evidence type="ECO:0008006" key="5">
    <source>
        <dbReference type="Google" id="ProtNLM"/>
    </source>
</evidence>
<dbReference type="OrthoDB" id="3197626at2759"/>
<organism evidence="3 4">
    <name type="scientific">Postia placenta MAD-698-R-SB12</name>
    <dbReference type="NCBI Taxonomy" id="670580"/>
    <lineage>
        <taxon>Eukaryota</taxon>
        <taxon>Fungi</taxon>
        <taxon>Dikarya</taxon>
        <taxon>Basidiomycota</taxon>
        <taxon>Agaricomycotina</taxon>
        <taxon>Agaricomycetes</taxon>
        <taxon>Polyporales</taxon>
        <taxon>Adustoporiaceae</taxon>
        <taxon>Rhodonia</taxon>
    </lineage>
</organism>
<feature type="transmembrane region" description="Helical" evidence="2">
    <location>
        <begin position="53"/>
        <end position="74"/>
    </location>
</feature>
<feature type="transmembrane region" description="Helical" evidence="2">
    <location>
        <begin position="116"/>
        <end position="138"/>
    </location>
</feature>
<dbReference type="RefSeq" id="XP_024337748.1">
    <property type="nucleotide sequence ID" value="XM_024479241.1"/>
</dbReference>
<reference evidence="3 4" key="1">
    <citation type="submission" date="2017-04" db="EMBL/GenBank/DDBJ databases">
        <title>Genome Sequence of the Model Brown-Rot Fungus Postia placenta SB12.</title>
        <authorList>
            <consortium name="DOE Joint Genome Institute"/>
            <person name="Gaskell J."/>
            <person name="Kersten P."/>
            <person name="Larrondo L.F."/>
            <person name="Canessa P."/>
            <person name="Martinez D."/>
            <person name="Hibbett D."/>
            <person name="Schmoll M."/>
            <person name="Kubicek C.P."/>
            <person name="Martinez A.T."/>
            <person name="Yadav J."/>
            <person name="Master E."/>
            <person name="Magnuson J.K."/>
            <person name="James T."/>
            <person name="Yaver D."/>
            <person name="Berka R."/>
            <person name="Labutti K."/>
            <person name="Lipzen A."/>
            <person name="Aerts A."/>
            <person name="Barry K."/>
            <person name="Henrissat B."/>
            <person name="Blanchette R."/>
            <person name="Grigoriev I."/>
            <person name="Cullen D."/>
        </authorList>
    </citation>
    <scope>NUCLEOTIDE SEQUENCE [LARGE SCALE GENOMIC DNA]</scope>
    <source>
        <strain evidence="3 4">MAD-698-R-SB12</strain>
    </source>
</reference>